<feature type="domain" description="Mur ligase central" evidence="20">
    <location>
        <begin position="46"/>
        <end position="268"/>
    </location>
</feature>
<keyword evidence="11 18" id="KW-0547">Nucleotide-binding</keyword>
<dbReference type="EC" id="6.3.2.12" evidence="6"/>
<evidence type="ECO:0000256" key="1">
    <source>
        <dbReference type="ARBA" id="ARBA00001946"/>
    </source>
</evidence>
<dbReference type="AlphaFoldDB" id="A0A6I4W3J8"/>
<organism evidence="21 22">
    <name type="scientific">Shimazuella alba</name>
    <dbReference type="NCBI Taxonomy" id="2690964"/>
    <lineage>
        <taxon>Bacteria</taxon>
        <taxon>Bacillati</taxon>
        <taxon>Bacillota</taxon>
        <taxon>Bacilli</taxon>
        <taxon>Bacillales</taxon>
        <taxon>Thermoactinomycetaceae</taxon>
        <taxon>Shimazuella</taxon>
    </lineage>
</organism>
<dbReference type="InterPro" id="IPR013221">
    <property type="entry name" value="Mur_ligase_cen"/>
</dbReference>
<comment type="pathway">
    <text evidence="2">Cofactor biosynthesis; tetrahydrofolate biosynthesis; 7,8-dihydrofolate from 2-amino-4-hydroxy-6-hydroxymethyl-7,8-dihydropteridine diphosphate and 4-aminobenzoate: step 2/2.</text>
</comment>
<evidence type="ECO:0000313" key="22">
    <source>
        <dbReference type="Proteomes" id="UP000430692"/>
    </source>
</evidence>
<evidence type="ECO:0000256" key="4">
    <source>
        <dbReference type="ARBA" id="ARBA00008276"/>
    </source>
</evidence>
<dbReference type="SUPFAM" id="SSF53244">
    <property type="entry name" value="MurD-like peptide ligases, peptide-binding domain"/>
    <property type="match status" value="1"/>
</dbReference>
<dbReference type="FunFam" id="3.40.1190.10:FF:000004">
    <property type="entry name" value="Dihydrofolate synthase/folylpolyglutamate synthase"/>
    <property type="match status" value="1"/>
</dbReference>
<evidence type="ECO:0000256" key="12">
    <source>
        <dbReference type="ARBA" id="ARBA00022840"/>
    </source>
</evidence>
<evidence type="ECO:0000256" key="5">
    <source>
        <dbReference type="ARBA" id="ARBA00011245"/>
    </source>
</evidence>
<evidence type="ECO:0000256" key="16">
    <source>
        <dbReference type="ARBA" id="ARBA00047493"/>
    </source>
</evidence>
<accession>A0A6I4W3J8</accession>
<comment type="similarity">
    <text evidence="4 18">Belongs to the folylpolyglutamate synthase family.</text>
</comment>
<dbReference type="GO" id="GO:0004326">
    <property type="term" value="F:tetrahydrofolylpolyglutamate synthase activity"/>
    <property type="evidence" value="ECO:0007669"/>
    <property type="project" value="UniProtKB-EC"/>
</dbReference>
<dbReference type="PANTHER" id="PTHR11136:SF0">
    <property type="entry name" value="DIHYDROFOLATE SYNTHETASE-RELATED"/>
    <property type="match status" value="1"/>
</dbReference>
<dbReference type="GO" id="GO:0046656">
    <property type="term" value="P:folic acid biosynthetic process"/>
    <property type="evidence" value="ECO:0007669"/>
    <property type="project" value="UniProtKB-KW"/>
</dbReference>
<evidence type="ECO:0000256" key="9">
    <source>
        <dbReference type="ARBA" id="ARBA00022598"/>
    </source>
</evidence>
<comment type="catalytic activity">
    <reaction evidence="16">
        <text>(6S)-5,6,7,8-tetrahydrofolyl-(gamma-L-Glu)(n) + L-glutamate + ATP = (6S)-5,6,7,8-tetrahydrofolyl-(gamma-L-Glu)(n+1) + ADP + phosphate + H(+)</text>
        <dbReference type="Rhea" id="RHEA:10580"/>
        <dbReference type="Rhea" id="RHEA-COMP:14738"/>
        <dbReference type="Rhea" id="RHEA-COMP:14740"/>
        <dbReference type="ChEBI" id="CHEBI:15378"/>
        <dbReference type="ChEBI" id="CHEBI:29985"/>
        <dbReference type="ChEBI" id="CHEBI:30616"/>
        <dbReference type="ChEBI" id="CHEBI:43474"/>
        <dbReference type="ChEBI" id="CHEBI:141005"/>
        <dbReference type="ChEBI" id="CHEBI:456216"/>
        <dbReference type="EC" id="6.3.2.17"/>
    </reaction>
</comment>
<comment type="caution">
    <text evidence="21">The sequence shown here is derived from an EMBL/GenBank/DDBJ whole genome shotgun (WGS) entry which is preliminary data.</text>
</comment>
<dbReference type="Pfam" id="PF02875">
    <property type="entry name" value="Mur_ligase_C"/>
    <property type="match status" value="1"/>
</dbReference>
<comment type="cofactor">
    <cofactor evidence="1">
        <name>Mg(2+)</name>
        <dbReference type="ChEBI" id="CHEBI:18420"/>
    </cofactor>
</comment>
<comment type="subunit">
    <text evidence="5">Monomer.</text>
</comment>
<reference evidence="21 22" key="1">
    <citation type="submission" date="2019-12" db="EMBL/GenBank/DDBJ databases">
        <title>Whole-genome analyses of novel actinobacteria.</title>
        <authorList>
            <person name="Sahin N."/>
            <person name="Saygin H."/>
        </authorList>
    </citation>
    <scope>NUCLEOTIDE SEQUENCE [LARGE SCALE GENOMIC DNA]</scope>
    <source>
        <strain evidence="21 22">KC615</strain>
    </source>
</reference>
<dbReference type="NCBIfam" id="TIGR01499">
    <property type="entry name" value="folC"/>
    <property type="match status" value="1"/>
</dbReference>
<evidence type="ECO:0000256" key="15">
    <source>
        <dbReference type="ARBA" id="ARBA00030592"/>
    </source>
</evidence>
<dbReference type="Gene3D" id="3.90.190.20">
    <property type="entry name" value="Mur ligase, C-terminal domain"/>
    <property type="match status" value="1"/>
</dbReference>
<protein>
    <recommendedName>
        <fullName evidence="8">Dihydrofolate synthase/folylpolyglutamate synthase</fullName>
        <ecNumber evidence="6">6.3.2.12</ecNumber>
        <ecNumber evidence="7">6.3.2.17</ecNumber>
    </recommendedName>
    <alternativeName>
        <fullName evidence="15">Tetrahydrofolylpolyglutamate synthase</fullName>
    </alternativeName>
</protein>
<dbReference type="GO" id="GO:0008841">
    <property type="term" value="F:dihydrofolate synthase activity"/>
    <property type="evidence" value="ECO:0007669"/>
    <property type="project" value="UniProtKB-EC"/>
</dbReference>
<evidence type="ECO:0000256" key="14">
    <source>
        <dbReference type="ARBA" id="ARBA00022909"/>
    </source>
</evidence>
<evidence type="ECO:0000259" key="20">
    <source>
        <dbReference type="Pfam" id="PF08245"/>
    </source>
</evidence>
<proteinExistence type="inferred from homology"/>
<dbReference type="InterPro" id="IPR018109">
    <property type="entry name" value="Folylpolyglutamate_synth_CS"/>
</dbReference>
<dbReference type="EMBL" id="WUUL01000013">
    <property type="protein sequence ID" value="MXQ55354.1"/>
    <property type="molecule type" value="Genomic_DNA"/>
</dbReference>
<keyword evidence="12 18" id="KW-0067">ATP-binding</keyword>
<dbReference type="Gene3D" id="3.40.1190.10">
    <property type="entry name" value="Mur-like, catalytic domain"/>
    <property type="match status" value="1"/>
</dbReference>
<dbReference type="PIRSF" id="PIRSF001563">
    <property type="entry name" value="Folylpolyglu_synth"/>
    <property type="match status" value="1"/>
</dbReference>
<keyword evidence="13" id="KW-0460">Magnesium</keyword>
<evidence type="ECO:0000256" key="17">
    <source>
        <dbReference type="ARBA" id="ARBA00049161"/>
    </source>
</evidence>
<dbReference type="InterPro" id="IPR001645">
    <property type="entry name" value="Folylpolyglutamate_synth"/>
</dbReference>
<evidence type="ECO:0000256" key="6">
    <source>
        <dbReference type="ARBA" id="ARBA00013023"/>
    </source>
</evidence>
<comment type="catalytic activity">
    <reaction evidence="17">
        <text>7,8-dihydropteroate + L-glutamate + ATP = 7,8-dihydrofolate + ADP + phosphate + H(+)</text>
        <dbReference type="Rhea" id="RHEA:23584"/>
        <dbReference type="ChEBI" id="CHEBI:15378"/>
        <dbReference type="ChEBI" id="CHEBI:17839"/>
        <dbReference type="ChEBI" id="CHEBI:29985"/>
        <dbReference type="ChEBI" id="CHEBI:30616"/>
        <dbReference type="ChEBI" id="CHEBI:43474"/>
        <dbReference type="ChEBI" id="CHEBI:57451"/>
        <dbReference type="ChEBI" id="CHEBI:456216"/>
        <dbReference type="EC" id="6.3.2.12"/>
    </reaction>
</comment>
<evidence type="ECO:0000256" key="8">
    <source>
        <dbReference type="ARBA" id="ARBA00019357"/>
    </source>
</evidence>
<keyword evidence="9 18" id="KW-0436">Ligase</keyword>
<evidence type="ECO:0000259" key="19">
    <source>
        <dbReference type="Pfam" id="PF02875"/>
    </source>
</evidence>
<dbReference type="InterPro" id="IPR036565">
    <property type="entry name" value="Mur-like_cat_sf"/>
</dbReference>
<evidence type="ECO:0000256" key="3">
    <source>
        <dbReference type="ARBA" id="ARBA00005150"/>
    </source>
</evidence>
<dbReference type="PROSITE" id="PS01011">
    <property type="entry name" value="FOLYLPOLYGLU_SYNT_1"/>
    <property type="match status" value="1"/>
</dbReference>
<name>A0A6I4W3J8_9BACL</name>
<evidence type="ECO:0000256" key="13">
    <source>
        <dbReference type="ARBA" id="ARBA00022842"/>
    </source>
</evidence>
<dbReference type="SUPFAM" id="SSF53623">
    <property type="entry name" value="MurD-like peptide ligases, catalytic domain"/>
    <property type="match status" value="1"/>
</dbReference>
<sequence length="429" mass="48000">MLQTANDVWDWLENHTPAKIHPGLERMEHVLEELGHPERRLKVIHIAGTNGKGSVAAMLSSVLQEAGYSVGLFTSPELTHWSDRIRCNGEPIPESELVRWTEHLRPIIEKMEEPPTEFEFWTLIALCYFAYEATPWFVIMETGLGGRLDSTNVVYPLVSIITEIALDHMEFLGSTVSEIAEEKAGIIKSGVPVVTSTSNSEAMPVLQRVAREHNSKFYKIGKDFRVSKVQHDRNGQSFQFESKMLEADLRITLKGDHQLANAGAAIMAISILCQQYATIVELIHLKKGLAKATWPGRMEEINENPTILLDGAHNTSGVRALAETLRCQYTYERLFVVFAMMKEKEAEMIQPLLSLAHHIVATEVPNQQRSRTAGQLMDIILKQNPDQSVEAIASPEKALETVRAQAGPKDMIVIAGSLYLIAQIRPLFT</sequence>
<evidence type="ECO:0000256" key="18">
    <source>
        <dbReference type="PIRNR" id="PIRNR001563"/>
    </source>
</evidence>
<dbReference type="RefSeq" id="WP_160802703.1">
    <property type="nucleotide sequence ID" value="NZ_WUUL01000013.1"/>
</dbReference>
<dbReference type="GO" id="GO:0046872">
    <property type="term" value="F:metal ion binding"/>
    <property type="evidence" value="ECO:0007669"/>
    <property type="project" value="UniProtKB-KW"/>
</dbReference>
<feature type="domain" description="Mur ligase C-terminal" evidence="19">
    <location>
        <begin position="296"/>
        <end position="417"/>
    </location>
</feature>
<dbReference type="EC" id="6.3.2.17" evidence="7"/>
<evidence type="ECO:0000256" key="2">
    <source>
        <dbReference type="ARBA" id="ARBA00004799"/>
    </source>
</evidence>
<keyword evidence="14" id="KW-0289">Folate biosynthesis</keyword>
<dbReference type="InterPro" id="IPR036615">
    <property type="entry name" value="Mur_ligase_C_dom_sf"/>
</dbReference>
<evidence type="ECO:0000256" key="7">
    <source>
        <dbReference type="ARBA" id="ARBA00013025"/>
    </source>
</evidence>
<dbReference type="Proteomes" id="UP000430692">
    <property type="component" value="Unassembled WGS sequence"/>
</dbReference>
<comment type="pathway">
    <text evidence="3">Cofactor biosynthesis; tetrahydrofolylpolyglutamate biosynthesis.</text>
</comment>
<evidence type="ECO:0000256" key="10">
    <source>
        <dbReference type="ARBA" id="ARBA00022723"/>
    </source>
</evidence>
<keyword evidence="22" id="KW-1185">Reference proteome</keyword>
<dbReference type="GO" id="GO:0005737">
    <property type="term" value="C:cytoplasm"/>
    <property type="evidence" value="ECO:0007669"/>
    <property type="project" value="TreeGrafter"/>
</dbReference>
<evidence type="ECO:0000256" key="11">
    <source>
        <dbReference type="ARBA" id="ARBA00022741"/>
    </source>
</evidence>
<dbReference type="Pfam" id="PF08245">
    <property type="entry name" value="Mur_ligase_M"/>
    <property type="match status" value="1"/>
</dbReference>
<dbReference type="GO" id="GO:0005524">
    <property type="term" value="F:ATP binding"/>
    <property type="evidence" value="ECO:0007669"/>
    <property type="project" value="UniProtKB-KW"/>
</dbReference>
<dbReference type="PROSITE" id="PS01012">
    <property type="entry name" value="FOLYLPOLYGLU_SYNT_2"/>
    <property type="match status" value="1"/>
</dbReference>
<keyword evidence="10" id="KW-0479">Metal-binding</keyword>
<gene>
    <name evidence="21" type="ORF">GSM42_16860</name>
</gene>
<evidence type="ECO:0000313" key="21">
    <source>
        <dbReference type="EMBL" id="MXQ55354.1"/>
    </source>
</evidence>
<dbReference type="InterPro" id="IPR004101">
    <property type="entry name" value="Mur_ligase_C"/>
</dbReference>
<dbReference type="PANTHER" id="PTHR11136">
    <property type="entry name" value="FOLYLPOLYGLUTAMATE SYNTHASE-RELATED"/>
    <property type="match status" value="1"/>
</dbReference>